<dbReference type="AlphaFoldDB" id="A0A172TIZ5"/>
<dbReference type="OrthoDB" id="9797976at2"/>
<dbReference type="Proteomes" id="UP000076927">
    <property type="component" value="Chromosome"/>
</dbReference>
<dbReference type="STRING" id="1178515.SY83_12630"/>
<keyword evidence="1" id="KW-1133">Transmembrane helix</keyword>
<feature type="transmembrane region" description="Helical" evidence="1">
    <location>
        <begin position="189"/>
        <end position="206"/>
    </location>
</feature>
<keyword evidence="3" id="KW-1185">Reference proteome</keyword>
<feature type="transmembrane region" description="Helical" evidence="1">
    <location>
        <begin position="96"/>
        <end position="120"/>
    </location>
</feature>
<dbReference type="RefSeq" id="WP_068606994.1">
    <property type="nucleotide sequence ID" value="NZ_CP011388.1"/>
</dbReference>
<dbReference type="Pfam" id="PF04474">
    <property type="entry name" value="DUF554"/>
    <property type="match status" value="1"/>
</dbReference>
<dbReference type="EMBL" id="CP011388">
    <property type="protein sequence ID" value="ANE46980.1"/>
    <property type="molecule type" value="Genomic_DNA"/>
</dbReference>
<evidence type="ECO:0000313" key="2">
    <source>
        <dbReference type="EMBL" id="ANE46980.1"/>
    </source>
</evidence>
<dbReference type="PANTHER" id="PTHR36111:SF2">
    <property type="entry name" value="INNER MEMBRANE PROTEIN"/>
    <property type="match status" value="1"/>
</dbReference>
<dbReference type="PATRIC" id="fig|1178515.4.peg.2527"/>
<feature type="transmembrane region" description="Helical" evidence="1">
    <location>
        <begin position="213"/>
        <end position="233"/>
    </location>
</feature>
<keyword evidence="1" id="KW-0472">Membrane</keyword>
<evidence type="ECO:0000313" key="3">
    <source>
        <dbReference type="Proteomes" id="UP000076927"/>
    </source>
</evidence>
<sequence length="234" mass="24201">MVLWGTAVNAAAIIAGGLLGLLLPKLKDGIKETVMQGLGLSVVVLGFSMALKSDNFLVVIACLVAGGIAGELLRIDKGLQWLGTQLERLVGNGGSGKVATGFVTTTLIYCIGAMAVLGSLQSGMEQEHSILYTKSMLDGFSAVIFASTLGVGVLFSAIPVFIYQGIIALAATWIALAFGDVMLNEMITQITAVGGILIIGIGLNVLEIKKVNVANLLPAIVMAALSVPVMALWN</sequence>
<dbReference type="InterPro" id="IPR007563">
    <property type="entry name" value="DUF554"/>
</dbReference>
<protein>
    <submittedName>
        <fullName evidence="2">Membrane protein</fullName>
    </submittedName>
</protein>
<dbReference type="PANTHER" id="PTHR36111">
    <property type="entry name" value="INNER MEMBRANE PROTEIN-RELATED"/>
    <property type="match status" value="1"/>
</dbReference>
<name>A0A172TIZ5_9BACL</name>
<feature type="transmembrane region" description="Helical" evidence="1">
    <location>
        <begin position="56"/>
        <end position="75"/>
    </location>
</feature>
<dbReference type="KEGG" id="pswu:SY83_12630"/>
<reference evidence="2 3" key="1">
    <citation type="submission" date="2015-01" db="EMBL/GenBank/DDBJ databases">
        <title>Paenibacillus swuensis/DY6/whole genome sequencing.</title>
        <authorList>
            <person name="Kim M.K."/>
            <person name="Srinivasan S."/>
            <person name="Lee J.-J."/>
        </authorList>
    </citation>
    <scope>NUCLEOTIDE SEQUENCE [LARGE SCALE GENOMIC DNA]</scope>
    <source>
        <strain evidence="2 3">DY6</strain>
    </source>
</reference>
<gene>
    <name evidence="2" type="ORF">SY83_12630</name>
</gene>
<feature type="transmembrane region" description="Helical" evidence="1">
    <location>
        <begin position="140"/>
        <end position="158"/>
    </location>
</feature>
<evidence type="ECO:0000256" key="1">
    <source>
        <dbReference type="SAM" id="Phobius"/>
    </source>
</evidence>
<accession>A0A172TIZ5</accession>
<proteinExistence type="predicted"/>
<feature type="transmembrane region" description="Helical" evidence="1">
    <location>
        <begin position="33"/>
        <end position="50"/>
    </location>
</feature>
<keyword evidence="1" id="KW-0812">Transmembrane</keyword>
<feature type="transmembrane region" description="Helical" evidence="1">
    <location>
        <begin position="6"/>
        <end position="26"/>
    </location>
</feature>
<organism evidence="2 3">
    <name type="scientific">Paenibacillus swuensis</name>
    <dbReference type="NCBI Taxonomy" id="1178515"/>
    <lineage>
        <taxon>Bacteria</taxon>
        <taxon>Bacillati</taxon>
        <taxon>Bacillota</taxon>
        <taxon>Bacilli</taxon>
        <taxon>Bacillales</taxon>
        <taxon>Paenibacillaceae</taxon>
        <taxon>Paenibacillus</taxon>
    </lineage>
</organism>